<feature type="non-terminal residue" evidence="1">
    <location>
        <position position="1"/>
    </location>
</feature>
<dbReference type="GO" id="GO:0004386">
    <property type="term" value="F:helicase activity"/>
    <property type="evidence" value="ECO:0007669"/>
    <property type="project" value="UniProtKB-KW"/>
</dbReference>
<sequence length="82" mass="9258">PFKLAWAITIHKSQGKTFEKLVIDLERGSFAHGQTYVAFSRATSLDGIVLKRAIRSSDIKMDYMIKHFLNDAQNGLGQKSLF</sequence>
<dbReference type="PANTHER" id="PTHR47642">
    <property type="entry name" value="ATP-DEPENDENT DNA HELICASE"/>
    <property type="match status" value="1"/>
</dbReference>
<evidence type="ECO:0000313" key="1">
    <source>
        <dbReference type="EMBL" id="CAA6801908.1"/>
    </source>
</evidence>
<dbReference type="CDD" id="cd18809">
    <property type="entry name" value="SF1_C_RecD"/>
    <property type="match status" value="1"/>
</dbReference>
<accession>A0A6S6SGB9</accession>
<proteinExistence type="predicted"/>
<dbReference type="SUPFAM" id="SSF52540">
    <property type="entry name" value="P-loop containing nucleoside triphosphate hydrolases"/>
    <property type="match status" value="1"/>
</dbReference>
<name>A0A6S6SGB9_9BACT</name>
<reference evidence="1" key="1">
    <citation type="submission" date="2020-01" db="EMBL/GenBank/DDBJ databases">
        <authorList>
            <person name="Meier V. D."/>
            <person name="Meier V D."/>
        </authorList>
    </citation>
    <scope>NUCLEOTIDE SEQUENCE</scope>
    <source>
        <strain evidence="1">HLG_WM_MAG_12</strain>
    </source>
</reference>
<dbReference type="EMBL" id="CACVAW010000007">
    <property type="protein sequence ID" value="CAA6801908.1"/>
    <property type="molecule type" value="Genomic_DNA"/>
</dbReference>
<keyword evidence="1" id="KW-0347">Helicase</keyword>
<organism evidence="1">
    <name type="scientific">uncultured Campylobacterales bacterium</name>
    <dbReference type="NCBI Taxonomy" id="352960"/>
    <lineage>
        <taxon>Bacteria</taxon>
        <taxon>Pseudomonadati</taxon>
        <taxon>Campylobacterota</taxon>
        <taxon>Epsilonproteobacteria</taxon>
        <taxon>Campylobacterales</taxon>
        <taxon>environmental samples</taxon>
    </lineage>
</organism>
<dbReference type="Gene3D" id="3.40.50.300">
    <property type="entry name" value="P-loop containing nucleotide triphosphate hydrolases"/>
    <property type="match status" value="1"/>
</dbReference>
<keyword evidence="1" id="KW-0547">Nucleotide-binding</keyword>
<protein>
    <submittedName>
        <fullName evidence="1">Putative helicase</fullName>
    </submittedName>
</protein>
<keyword evidence="1" id="KW-0378">Hydrolase</keyword>
<gene>
    <name evidence="1" type="ORF">HELGO_WM30737</name>
</gene>
<dbReference type="AlphaFoldDB" id="A0A6S6SGB9"/>
<dbReference type="InterPro" id="IPR027417">
    <property type="entry name" value="P-loop_NTPase"/>
</dbReference>
<keyword evidence="1" id="KW-0067">ATP-binding</keyword>
<dbReference type="InterPro" id="IPR051055">
    <property type="entry name" value="PIF1_helicase"/>
</dbReference>